<proteinExistence type="predicted"/>
<evidence type="ECO:0008006" key="3">
    <source>
        <dbReference type="Google" id="ProtNLM"/>
    </source>
</evidence>
<dbReference type="OrthoDB" id="560125at2"/>
<dbReference type="RefSeq" id="WP_144874316.1">
    <property type="nucleotide sequence ID" value="NZ_LR214081.1"/>
</dbReference>
<reference evidence="1 2" key="1">
    <citation type="submission" date="2019-01" db="EMBL/GenBank/DDBJ databases">
        <authorList>
            <person name="Brito A."/>
        </authorList>
    </citation>
    <scope>NUCLEOTIDE SEQUENCE [LARGE SCALE GENOMIC DNA]</scope>
    <source>
        <strain evidence="1">1</strain>
    </source>
</reference>
<keyword evidence="2" id="KW-1185">Reference proteome</keyword>
<sequence>MKEILTRILNAIGWAYWVKIETQKPNCTYYFGPFMSLKEAKSSKVGYLEDLSKEGAVEVVVEVKRCKPTELTVIKEKDENLDFKPVPAFGTQS</sequence>
<dbReference type="Pfam" id="PF08846">
    <property type="entry name" value="DUF1816"/>
    <property type="match status" value="1"/>
</dbReference>
<dbReference type="Proteomes" id="UP000320055">
    <property type="component" value="Unassembled WGS sequence"/>
</dbReference>
<name>A0A563VVW0_9CYAN</name>
<protein>
    <recommendedName>
        <fullName evidence="3">DUF1816 domain-containing protein</fullName>
    </recommendedName>
</protein>
<dbReference type="InterPro" id="IPR014945">
    <property type="entry name" value="DUF1816"/>
</dbReference>
<dbReference type="AlphaFoldDB" id="A0A563VVW0"/>
<organism evidence="1 2">
    <name type="scientific">Hyella patelloides LEGE 07179</name>
    <dbReference type="NCBI Taxonomy" id="945734"/>
    <lineage>
        <taxon>Bacteria</taxon>
        <taxon>Bacillati</taxon>
        <taxon>Cyanobacteriota</taxon>
        <taxon>Cyanophyceae</taxon>
        <taxon>Pleurocapsales</taxon>
        <taxon>Hyellaceae</taxon>
        <taxon>Hyella</taxon>
    </lineage>
</organism>
<gene>
    <name evidence="1" type="ORF">H1P_3440008</name>
</gene>
<accession>A0A563VVW0</accession>
<evidence type="ECO:0000313" key="1">
    <source>
        <dbReference type="EMBL" id="VEP15541.1"/>
    </source>
</evidence>
<evidence type="ECO:0000313" key="2">
    <source>
        <dbReference type="Proteomes" id="UP000320055"/>
    </source>
</evidence>
<dbReference type="EMBL" id="CAACVJ010000273">
    <property type="protein sequence ID" value="VEP15541.1"/>
    <property type="molecule type" value="Genomic_DNA"/>
</dbReference>